<dbReference type="HOGENOM" id="CLU_062260_1_0_1"/>
<feature type="chain" id="PRO_5004611411" description="Small secreted protein" evidence="1">
    <location>
        <begin position="25"/>
        <end position="184"/>
    </location>
</feature>
<dbReference type="OMA" id="GHYTTYP"/>
<keyword evidence="3" id="KW-1185">Reference proteome</keyword>
<dbReference type="OrthoDB" id="3223416at2759"/>
<protein>
    <recommendedName>
        <fullName evidence="4">Small secreted protein</fullName>
    </recommendedName>
</protein>
<dbReference type="RefSeq" id="XP_007801076.1">
    <property type="nucleotide sequence ID" value="XM_007802885.1"/>
</dbReference>
<organism evidence="2 3">
    <name type="scientific">Endocarpon pusillum (strain Z07020 / HMAS-L-300199)</name>
    <name type="common">Lichen-forming fungus</name>
    <dbReference type="NCBI Taxonomy" id="1263415"/>
    <lineage>
        <taxon>Eukaryota</taxon>
        <taxon>Fungi</taxon>
        <taxon>Dikarya</taxon>
        <taxon>Ascomycota</taxon>
        <taxon>Pezizomycotina</taxon>
        <taxon>Eurotiomycetes</taxon>
        <taxon>Chaetothyriomycetidae</taxon>
        <taxon>Verrucariales</taxon>
        <taxon>Verrucariaceae</taxon>
        <taxon>Endocarpon</taxon>
    </lineage>
</organism>
<sequence>MLAFAALLLLLPLGPLLQLQFTLAAKSVPRALNITTIAANPQKESILECWRLTAPLLESSVPGTSGAVFAQLGQGNATSYGLIPPRFDGGLHNAPAIQWVVFTAGEAVISFPNSSAQATIHGGRNGLILAADIASVSTYGHITMYPSNQETVAIQIPLENNIVPDHTVLYEGPCRKREQDNYKQ</sequence>
<dbReference type="GeneID" id="19238183"/>
<evidence type="ECO:0000313" key="2">
    <source>
        <dbReference type="EMBL" id="ERF73303.1"/>
    </source>
</evidence>
<dbReference type="EMBL" id="KE720961">
    <property type="protein sequence ID" value="ERF73303.1"/>
    <property type="molecule type" value="Genomic_DNA"/>
</dbReference>
<dbReference type="AlphaFoldDB" id="U1GM31"/>
<evidence type="ECO:0000313" key="3">
    <source>
        <dbReference type="Proteomes" id="UP000019373"/>
    </source>
</evidence>
<dbReference type="Proteomes" id="UP000019373">
    <property type="component" value="Unassembled WGS sequence"/>
</dbReference>
<gene>
    <name evidence="2" type="ORF">EPUS_03136</name>
</gene>
<evidence type="ECO:0000256" key="1">
    <source>
        <dbReference type="SAM" id="SignalP"/>
    </source>
</evidence>
<proteinExistence type="predicted"/>
<dbReference type="eggNOG" id="ENOG502S6HE">
    <property type="taxonomic scope" value="Eukaryota"/>
</dbReference>
<evidence type="ECO:0008006" key="4">
    <source>
        <dbReference type="Google" id="ProtNLM"/>
    </source>
</evidence>
<accession>U1GM31</accession>
<reference evidence="3" key="1">
    <citation type="journal article" date="2014" name="BMC Genomics">
        <title>Genome characteristics reveal the impact of lichenization on lichen-forming fungus Endocarpon pusillum Hedwig (Verrucariales, Ascomycota).</title>
        <authorList>
            <person name="Wang Y.-Y."/>
            <person name="Liu B."/>
            <person name="Zhang X.-Y."/>
            <person name="Zhou Q.-M."/>
            <person name="Zhang T."/>
            <person name="Li H."/>
            <person name="Yu Y.-F."/>
            <person name="Zhang X.-L."/>
            <person name="Hao X.-Y."/>
            <person name="Wang M."/>
            <person name="Wang L."/>
            <person name="Wei J.-C."/>
        </authorList>
    </citation>
    <scope>NUCLEOTIDE SEQUENCE [LARGE SCALE GENOMIC DNA]</scope>
    <source>
        <strain evidence="3">Z07020 / HMAS-L-300199</strain>
    </source>
</reference>
<keyword evidence="1" id="KW-0732">Signal</keyword>
<feature type="signal peptide" evidence="1">
    <location>
        <begin position="1"/>
        <end position="24"/>
    </location>
</feature>
<name>U1GM31_ENDPU</name>